<evidence type="ECO:0000313" key="8">
    <source>
        <dbReference type="Proteomes" id="UP000244248"/>
    </source>
</evidence>
<dbReference type="GO" id="GO:0016491">
    <property type="term" value="F:oxidoreductase activity"/>
    <property type="evidence" value="ECO:0007669"/>
    <property type="project" value="InterPro"/>
</dbReference>
<evidence type="ECO:0000256" key="1">
    <source>
        <dbReference type="ARBA" id="ARBA00004370"/>
    </source>
</evidence>
<reference evidence="7 8" key="1">
    <citation type="submission" date="2018-04" db="EMBL/GenBank/DDBJ databases">
        <title>Novel species isolated from glacier.</title>
        <authorList>
            <person name="Liu Q."/>
            <person name="Xin Y.-H."/>
        </authorList>
    </citation>
    <scope>NUCLEOTIDE SEQUENCE [LARGE SCALE GENOMIC DNA]</scope>
    <source>
        <strain evidence="7 8">GT1R17</strain>
    </source>
</reference>
<keyword evidence="2 5" id="KW-0812">Transmembrane</keyword>
<dbReference type="OrthoDB" id="9770329at2"/>
<dbReference type="InterPro" id="IPR050307">
    <property type="entry name" value="Sterol_Desaturase_Related"/>
</dbReference>
<evidence type="ECO:0000313" key="7">
    <source>
        <dbReference type="EMBL" id="PTU30077.1"/>
    </source>
</evidence>
<evidence type="ECO:0000256" key="5">
    <source>
        <dbReference type="SAM" id="Phobius"/>
    </source>
</evidence>
<feature type="domain" description="Fatty acid hydroxylase" evidence="6">
    <location>
        <begin position="88"/>
        <end position="218"/>
    </location>
</feature>
<dbReference type="GO" id="GO:0008610">
    <property type="term" value="P:lipid biosynthetic process"/>
    <property type="evidence" value="ECO:0007669"/>
    <property type="project" value="InterPro"/>
</dbReference>
<dbReference type="Proteomes" id="UP000244248">
    <property type="component" value="Unassembled WGS sequence"/>
</dbReference>
<comment type="subcellular location">
    <subcellularLocation>
        <location evidence="1">Membrane</location>
    </subcellularLocation>
</comment>
<evidence type="ECO:0000259" key="6">
    <source>
        <dbReference type="Pfam" id="PF04116"/>
    </source>
</evidence>
<gene>
    <name evidence="7" type="ORF">CJD38_16145</name>
</gene>
<feature type="transmembrane region" description="Helical" evidence="5">
    <location>
        <begin position="50"/>
        <end position="68"/>
    </location>
</feature>
<dbReference type="InterPro" id="IPR006694">
    <property type="entry name" value="Fatty_acid_hydroxylase"/>
</dbReference>
<dbReference type="GO" id="GO:0016020">
    <property type="term" value="C:membrane"/>
    <property type="evidence" value="ECO:0007669"/>
    <property type="project" value="UniProtKB-SubCell"/>
</dbReference>
<dbReference type="EMBL" id="QANS01000007">
    <property type="protein sequence ID" value="PTU30077.1"/>
    <property type="molecule type" value="Genomic_DNA"/>
</dbReference>
<keyword evidence="8" id="KW-1185">Reference proteome</keyword>
<feature type="transmembrane region" description="Helical" evidence="5">
    <location>
        <begin position="141"/>
        <end position="165"/>
    </location>
</feature>
<feature type="transmembrane region" description="Helical" evidence="5">
    <location>
        <begin position="6"/>
        <end position="29"/>
    </location>
</feature>
<keyword evidence="4 5" id="KW-0472">Membrane</keyword>
<protein>
    <recommendedName>
        <fullName evidence="6">Fatty acid hydroxylase domain-containing protein</fullName>
    </recommendedName>
</protein>
<dbReference type="GO" id="GO:0005506">
    <property type="term" value="F:iron ion binding"/>
    <property type="evidence" value="ECO:0007669"/>
    <property type="project" value="InterPro"/>
</dbReference>
<comment type="caution">
    <text evidence="7">The sequence shown here is derived from an EMBL/GenBank/DDBJ whole genome shotgun (WGS) entry which is preliminary data.</text>
</comment>
<proteinExistence type="predicted"/>
<dbReference type="AlphaFoldDB" id="A0A2T5MBX1"/>
<evidence type="ECO:0000256" key="3">
    <source>
        <dbReference type="ARBA" id="ARBA00022989"/>
    </source>
</evidence>
<evidence type="ECO:0000256" key="4">
    <source>
        <dbReference type="ARBA" id="ARBA00023136"/>
    </source>
</evidence>
<organism evidence="7 8">
    <name type="scientific">Stenotrophobium rhamnosiphilum</name>
    <dbReference type="NCBI Taxonomy" id="2029166"/>
    <lineage>
        <taxon>Bacteria</taxon>
        <taxon>Pseudomonadati</taxon>
        <taxon>Pseudomonadota</taxon>
        <taxon>Gammaproteobacteria</taxon>
        <taxon>Nevskiales</taxon>
        <taxon>Nevskiaceae</taxon>
        <taxon>Stenotrophobium</taxon>
    </lineage>
</organism>
<feature type="transmembrane region" description="Helical" evidence="5">
    <location>
        <begin position="80"/>
        <end position="101"/>
    </location>
</feature>
<evidence type="ECO:0000256" key="2">
    <source>
        <dbReference type="ARBA" id="ARBA00022692"/>
    </source>
</evidence>
<name>A0A2T5MBX1_9GAMM</name>
<sequence length="220" mass="25477">MDATFFICWGAILAFDGLLMQALDWPAFARYRIRTSPTPQIPLMRRRVNTGLNNVLSLLIFASFFYFLGETSMVAGWPGFTTFFGEVLCVLLLYDFMYYFFHRFMHIRKVMRFCHAVHHRVRFPTASESIFLHPLENIGGLGLLILAIVIIGPISTFSFLAIFAIHSSINLIVHSNLIIPHPSFRLFNFWVEKHDVHHHKARNNYASIFPFWDQAFGTAE</sequence>
<dbReference type="Pfam" id="PF04116">
    <property type="entry name" value="FA_hydroxylase"/>
    <property type="match status" value="1"/>
</dbReference>
<dbReference type="RefSeq" id="WP_107941423.1">
    <property type="nucleotide sequence ID" value="NZ_QANS01000007.1"/>
</dbReference>
<dbReference type="PANTHER" id="PTHR11863">
    <property type="entry name" value="STEROL DESATURASE"/>
    <property type="match status" value="1"/>
</dbReference>
<keyword evidence="3 5" id="KW-1133">Transmembrane helix</keyword>
<accession>A0A2T5MBX1</accession>